<sequence length="156" mass="16977">MHLAVIARDTPTSSPLSSSWDPSSELCKAGTPGSFKCIRVRPSWCVAFQLIPPSPEPYTVARCHCVLNRGPHPALHNSVHAGIQPSSLFCLLRIPAFVCHPKSVPAATLSRILRLPYDQRTTAVGAKCRPFNLGLGRAHRPVFLVLHTSNLNLGIQ</sequence>
<evidence type="ECO:0000256" key="1">
    <source>
        <dbReference type="SAM" id="MobiDB-lite"/>
    </source>
</evidence>
<keyword evidence="3" id="KW-1185">Reference proteome</keyword>
<name>A0A5C3NWC0_9APHY</name>
<dbReference type="EMBL" id="ML211736">
    <property type="protein sequence ID" value="TFK80628.1"/>
    <property type="molecule type" value="Genomic_DNA"/>
</dbReference>
<protein>
    <submittedName>
        <fullName evidence="2">Uncharacterized protein</fullName>
    </submittedName>
</protein>
<feature type="compositionally biased region" description="Low complexity" evidence="1">
    <location>
        <begin position="9"/>
        <end position="22"/>
    </location>
</feature>
<evidence type="ECO:0000313" key="2">
    <source>
        <dbReference type="EMBL" id="TFK80628.1"/>
    </source>
</evidence>
<reference evidence="2 3" key="1">
    <citation type="journal article" date="2019" name="Nat. Ecol. Evol.">
        <title>Megaphylogeny resolves global patterns of mushroom evolution.</title>
        <authorList>
            <person name="Varga T."/>
            <person name="Krizsan K."/>
            <person name="Foldi C."/>
            <person name="Dima B."/>
            <person name="Sanchez-Garcia M."/>
            <person name="Sanchez-Ramirez S."/>
            <person name="Szollosi G.J."/>
            <person name="Szarkandi J.G."/>
            <person name="Papp V."/>
            <person name="Albert L."/>
            <person name="Andreopoulos W."/>
            <person name="Angelini C."/>
            <person name="Antonin V."/>
            <person name="Barry K.W."/>
            <person name="Bougher N.L."/>
            <person name="Buchanan P."/>
            <person name="Buyck B."/>
            <person name="Bense V."/>
            <person name="Catcheside P."/>
            <person name="Chovatia M."/>
            <person name="Cooper J."/>
            <person name="Damon W."/>
            <person name="Desjardin D."/>
            <person name="Finy P."/>
            <person name="Geml J."/>
            <person name="Haridas S."/>
            <person name="Hughes K."/>
            <person name="Justo A."/>
            <person name="Karasinski D."/>
            <person name="Kautmanova I."/>
            <person name="Kiss B."/>
            <person name="Kocsube S."/>
            <person name="Kotiranta H."/>
            <person name="LaButti K.M."/>
            <person name="Lechner B.E."/>
            <person name="Liimatainen K."/>
            <person name="Lipzen A."/>
            <person name="Lukacs Z."/>
            <person name="Mihaltcheva S."/>
            <person name="Morgado L.N."/>
            <person name="Niskanen T."/>
            <person name="Noordeloos M.E."/>
            <person name="Ohm R.A."/>
            <person name="Ortiz-Santana B."/>
            <person name="Ovrebo C."/>
            <person name="Racz N."/>
            <person name="Riley R."/>
            <person name="Savchenko A."/>
            <person name="Shiryaev A."/>
            <person name="Soop K."/>
            <person name="Spirin V."/>
            <person name="Szebenyi C."/>
            <person name="Tomsovsky M."/>
            <person name="Tulloss R.E."/>
            <person name="Uehling J."/>
            <person name="Grigoriev I.V."/>
            <person name="Vagvolgyi C."/>
            <person name="Papp T."/>
            <person name="Martin F.M."/>
            <person name="Miettinen O."/>
            <person name="Hibbett D.S."/>
            <person name="Nagy L.G."/>
        </authorList>
    </citation>
    <scope>NUCLEOTIDE SEQUENCE [LARGE SCALE GENOMIC DNA]</scope>
    <source>
        <strain evidence="2 3">HHB13444</strain>
    </source>
</reference>
<proteinExistence type="predicted"/>
<dbReference type="AlphaFoldDB" id="A0A5C3NWC0"/>
<dbReference type="Proteomes" id="UP000308197">
    <property type="component" value="Unassembled WGS sequence"/>
</dbReference>
<accession>A0A5C3NWC0</accession>
<gene>
    <name evidence="2" type="ORF">K466DRAFT_591731</name>
</gene>
<feature type="region of interest" description="Disordered" evidence="1">
    <location>
        <begin position="1"/>
        <end position="22"/>
    </location>
</feature>
<evidence type="ECO:0000313" key="3">
    <source>
        <dbReference type="Proteomes" id="UP000308197"/>
    </source>
</evidence>
<organism evidence="2 3">
    <name type="scientific">Polyporus arcularius HHB13444</name>
    <dbReference type="NCBI Taxonomy" id="1314778"/>
    <lineage>
        <taxon>Eukaryota</taxon>
        <taxon>Fungi</taxon>
        <taxon>Dikarya</taxon>
        <taxon>Basidiomycota</taxon>
        <taxon>Agaricomycotina</taxon>
        <taxon>Agaricomycetes</taxon>
        <taxon>Polyporales</taxon>
        <taxon>Polyporaceae</taxon>
        <taxon>Polyporus</taxon>
    </lineage>
</organism>
<dbReference type="InParanoid" id="A0A5C3NWC0"/>